<keyword evidence="2" id="KW-0808">Transferase</keyword>
<dbReference type="GO" id="GO:0032259">
    <property type="term" value="P:methylation"/>
    <property type="evidence" value="ECO:0007669"/>
    <property type="project" value="UniProtKB-KW"/>
</dbReference>
<evidence type="ECO:0000313" key="3">
    <source>
        <dbReference type="Proteomes" id="UP001375743"/>
    </source>
</evidence>
<dbReference type="InterPro" id="IPR029063">
    <property type="entry name" value="SAM-dependent_MTases_sf"/>
</dbReference>
<dbReference type="Gene3D" id="3.40.50.150">
    <property type="entry name" value="Vaccinia Virus protein VP39"/>
    <property type="match status" value="1"/>
</dbReference>
<keyword evidence="2" id="KW-0489">Methyltransferase</keyword>
<organism evidence="2 3">
    <name type="scientific">Benzoatithermus flavus</name>
    <dbReference type="NCBI Taxonomy" id="3108223"/>
    <lineage>
        <taxon>Bacteria</taxon>
        <taxon>Pseudomonadati</taxon>
        <taxon>Pseudomonadota</taxon>
        <taxon>Alphaproteobacteria</taxon>
        <taxon>Geminicoccales</taxon>
        <taxon>Geminicoccaceae</taxon>
        <taxon>Benzoatithermus</taxon>
    </lineage>
</organism>
<dbReference type="GO" id="GO:0008168">
    <property type="term" value="F:methyltransferase activity"/>
    <property type="evidence" value="ECO:0007669"/>
    <property type="project" value="UniProtKB-KW"/>
</dbReference>
<dbReference type="EMBL" id="JBBLZC010000001">
    <property type="protein sequence ID" value="MEK0081920.1"/>
    <property type="molecule type" value="Genomic_DNA"/>
</dbReference>
<dbReference type="Proteomes" id="UP001375743">
    <property type="component" value="Unassembled WGS sequence"/>
</dbReference>
<evidence type="ECO:0000313" key="2">
    <source>
        <dbReference type="EMBL" id="MEK0081920.1"/>
    </source>
</evidence>
<feature type="domain" description="Methyltransferase type 11" evidence="1">
    <location>
        <begin position="42"/>
        <end position="135"/>
    </location>
</feature>
<comment type="caution">
    <text evidence="2">The sequence shown here is derived from an EMBL/GenBank/DDBJ whole genome shotgun (WGS) entry which is preliminary data.</text>
</comment>
<dbReference type="EC" id="2.1.-.-" evidence="2"/>
<sequence>MEAAEYARLEATEDGMWWFAALHARMLDAVARHPGPPDLPLLDAGCGTGGLLRRLAAAFPARPLLGVDIAPAAATAARRRSPVPVAVASVTALPFAAGSLGGVLMADVLCHRLVDEEKALAEAARVLAPGGTLVLNLPAFAWLLSTHDIRVHNVRRYDRRRAGELLVRAGFEIRELRFWNSLLFPLMVLQRKVLARGEAAESDVAPVTAPLDRLLRGVVGIERLLAGLGVRFPFGGSILAVAVKR</sequence>
<dbReference type="InterPro" id="IPR013216">
    <property type="entry name" value="Methyltransf_11"/>
</dbReference>
<proteinExistence type="predicted"/>
<gene>
    <name evidence="2" type="ORF">U1T56_02060</name>
</gene>
<reference evidence="2 3" key="1">
    <citation type="submission" date="2024-01" db="EMBL/GenBank/DDBJ databases">
        <title>Multi-omics insights into the function and evolution of sodium benzoate biodegradation pathways in Benzoatithermus flavus gen. nov., sp. nov. from hot spring.</title>
        <authorList>
            <person name="Hu C.-J."/>
            <person name="Li W.-J."/>
        </authorList>
    </citation>
    <scope>NUCLEOTIDE SEQUENCE [LARGE SCALE GENOMIC DNA]</scope>
    <source>
        <strain evidence="2 3">SYSU G07066</strain>
    </source>
</reference>
<accession>A0ABU8XL28</accession>
<dbReference type="SUPFAM" id="SSF53335">
    <property type="entry name" value="S-adenosyl-L-methionine-dependent methyltransferases"/>
    <property type="match status" value="1"/>
</dbReference>
<dbReference type="RefSeq" id="WP_418157760.1">
    <property type="nucleotide sequence ID" value="NZ_JBBLZC010000001.1"/>
</dbReference>
<dbReference type="CDD" id="cd02440">
    <property type="entry name" value="AdoMet_MTases"/>
    <property type="match status" value="1"/>
</dbReference>
<evidence type="ECO:0000259" key="1">
    <source>
        <dbReference type="Pfam" id="PF08241"/>
    </source>
</evidence>
<dbReference type="PANTHER" id="PTHR43591">
    <property type="entry name" value="METHYLTRANSFERASE"/>
    <property type="match status" value="1"/>
</dbReference>
<keyword evidence="3" id="KW-1185">Reference proteome</keyword>
<protein>
    <submittedName>
        <fullName evidence="2">Class I SAM-dependent methyltransferase</fullName>
        <ecNumber evidence="2">2.1.-.-</ecNumber>
    </submittedName>
</protein>
<name>A0ABU8XL28_9PROT</name>
<dbReference type="Pfam" id="PF08241">
    <property type="entry name" value="Methyltransf_11"/>
    <property type="match status" value="1"/>
</dbReference>